<dbReference type="Gene3D" id="3.90.470.20">
    <property type="entry name" value="4'-phosphopantetheinyl transferase domain"/>
    <property type="match status" value="1"/>
</dbReference>
<dbReference type="Proteomes" id="UP001430848">
    <property type="component" value="Unassembled WGS sequence"/>
</dbReference>
<proteinExistence type="predicted"/>
<accession>A0ABR1PDR4</accession>
<gene>
    <name evidence="2" type="ORF">SLS63_004338</name>
</gene>
<dbReference type="SUPFAM" id="SSF56214">
    <property type="entry name" value="4'-phosphopantetheinyl transferase"/>
    <property type="match status" value="1"/>
</dbReference>
<comment type="caution">
    <text evidence="2">The sequence shown here is derived from an EMBL/GenBank/DDBJ whole genome shotgun (WGS) entry which is preliminary data.</text>
</comment>
<dbReference type="EMBL" id="JAKNSF020000016">
    <property type="protein sequence ID" value="KAK7734053.1"/>
    <property type="molecule type" value="Genomic_DNA"/>
</dbReference>
<feature type="compositionally biased region" description="Polar residues" evidence="1">
    <location>
        <begin position="56"/>
        <end position="69"/>
    </location>
</feature>
<dbReference type="InterPro" id="IPR037143">
    <property type="entry name" value="4-PPantetheinyl_Trfase_dom_sf"/>
</dbReference>
<sequence length="187" mass="20358">MGFRILRKFPFPLNLGTDICNVNRIRRILESSRGVRFVQRILNDDERGHPKIQCILNNGPPQSVRQSAKSPGPTIEHHTNVAAAHGKNPSPSKPTPNLDEMQLAATFMAGRFAAKEAVIKAHPQRNLTWHGITISHQTSTHADRKGAPAAIIKGTNEDYEALISISHDGDYATAVCLGAQQASQAGD</sequence>
<evidence type="ECO:0000313" key="2">
    <source>
        <dbReference type="EMBL" id="KAK7734053.1"/>
    </source>
</evidence>
<name>A0ABR1PDR4_DIAER</name>
<protein>
    <recommendedName>
        <fullName evidence="4">4'-phosphopantetheinyl transferase domain-containing protein</fullName>
    </recommendedName>
</protein>
<evidence type="ECO:0008006" key="4">
    <source>
        <dbReference type="Google" id="ProtNLM"/>
    </source>
</evidence>
<evidence type="ECO:0000256" key="1">
    <source>
        <dbReference type="SAM" id="MobiDB-lite"/>
    </source>
</evidence>
<feature type="region of interest" description="Disordered" evidence="1">
    <location>
        <begin position="56"/>
        <end position="96"/>
    </location>
</feature>
<reference evidence="2 3" key="1">
    <citation type="submission" date="2024-02" db="EMBL/GenBank/DDBJ databases">
        <title>De novo assembly and annotation of 12 fungi associated with fruit tree decline syndrome in Ontario, Canada.</title>
        <authorList>
            <person name="Sulman M."/>
            <person name="Ellouze W."/>
            <person name="Ilyukhin E."/>
        </authorList>
    </citation>
    <scope>NUCLEOTIDE SEQUENCE [LARGE SCALE GENOMIC DNA]</scope>
    <source>
        <strain evidence="2 3">M169</strain>
    </source>
</reference>
<evidence type="ECO:0000313" key="3">
    <source>
        <dbReference type="Proteomes" id="UP001430848"/>
    </source>
</evidence>
<organism evidence="2 3">
    <name type="scientific">Diaporthe eres</name>
    <name type="common">Phomopsis oblonga</name>
    <dbReference type="NCBI Taxonomy" id="83184"/>
    <lineage>
        <taxon>Eukaryota</taxon>
        <taxon>Fungi</taxon>
        <taxon>Dikarya</taxon>
        <taxon>Ascomycota</taxon>
        <taxon>Pezizomycotina</taxon>
        <taxon>Sordariomycetes</taxon>
        <taxon>Sordariomycetidae</taxon>
        <taxon>Diaporthales</taxon>
        <taxon>Diaporthaceae</taxon>
        <taxon>Diaporthe</taxon>
        <taxon>Diaporthe eres species complex</taxon>
    </lineage>
</organism>
<keyword evidence="3" id="KW-1185">Reference proteome</keyword>